<evidence type="ECO:0000313" key="2">
    <source>
        <dbReference type="Proteomes" id="UP000052230"/>
    </source>
</evidence>
<protein>
    <submittedName>
        <fullName evidence="1">Uncharacterized protein</fullName>
    </submittedName>
</protein>
<accession>A0A0U5FFE4</accession>
<dbReference type="AlphaFoldDB" id="A0A0U5FFE4"/>
<gene>
    <name evidence="1" type="ORF">XAC3562_610144</name>
</gene>
<name>A0A0U5FFE4_XANCI</name>
<evidence type="ECO:0000313" key="1">
    <source>
        <dbReference type="EMBL" id="CEG17272.1"/>
    </source>
</evidence>
<organism evidence="1 2">
    <name type="scientific">Xanthomonas citri pv. citri</name>
    <dbReference type="NCBI Taxonomy" id="611301"/>
    <lineage>
        <taxon>Bacteria</taxon>
        <taxon>Pseudomonadati</taxon>
        <taxon>Pseudomonadota</taxon>
        <taxon>Gammaproteobacteria</taxon>
        <taxon>Lysobacterales</taxon>
        <taxon>Lysobacteraceae</taxon>
        <taxon>Xanthomonas</taxon>
    </lineage>
</organism>
<comment type="caution">
    <text evidence="1">The sequence shown here is derived from an EMBL/GenBank/DDBJ whole genome shotgun (WGS) entry which is preliminary data.</text>
</comment>
<dbReference type="Proteomes" id="UP000052230">
    <property type="component" value="Unassembled WGS sequence"/>
</dbReference>
<reference evidence="1 2" key="1">
    <citation type="submission" date="2014-09" db="EMBL/GenBank/DDBJ databases">
        <authorList>
            <person name="Regsiter A."/>
        </authorList>
    </citation>
    <scope>NUCLEOTIDE SEQUENCE [LARGE SCALE GENOMIC DNA]</scope>
</reference>
<dbReference type="EMBL" id="CCXZ01000157">
    <property type="protein sequence ID" value="CEG17272.1"/>
    <property type="molecule type" value="Genomic_DNA"/>
</dbReference>
<proteinExistence type="predicted"/>
<sequence>MPAPQRRRRPPSLRDALHTRTAPIPAAWPWHTAAWRGSSAGPVDCMHLQPGKIQGRQATHVDRDAHCAGLGVEALAEGRDPALRTIVVIDVVLIEAVAAESLRHGLKLQLRTRAEPEQTAAAATQRTVAVVDLGDGRFGLQIERDASAMTATGIVHVILLGTGHRAGGKHDVACTRRLGSEATPGNRSVRTIAPARCTRRVPRAIAPLHGWQDRSGHPHVRLCQGTWRARRSPVQAAQAGPGLGRARLAVSAVDLLAALHQWRMRPRAQMPMLAV</sequence>
<keyword evidence="2" id="KW-1185">Reference proteome</keyword>